<dbReference type="GO" id="GO:0016787">
    <property type="term" value="F:hydrolase activity"/>
    <property type="evidence" value="ECO:0007669"/>
    <property type="project" value="InterPro"/>
</dbReference>
<reference evidence="3 4" key="1">
    <citation type="journal article" date="2018" name="Nat. Ecol. Evol.">
        <title>Pezizomycetes genomes reveal the molecular basis of ectomycorrhizal truffle lifestyle.</title>
        <authorList>
            <person name="Murat C."/>
            <person name="Payen T."/>
            <person name="Noel B."/>
            <person name="Kuo A."/>
            <person name="Morin E."/>
            <person name="Chen J."/>
            <person name="Kohler A."/>
            <person name="Krizsan K."/>
            <person name="Balestrini R."/>
            <person name="Da Silva C."/>
            <person name="Montanini B."/>
            <person name="Hainaut M."/>
            <person name="Levati E."/>
            <person name="Barry K.W."/>
            <person name="Belfiori B."/>
            <person name="Cichocki N."/>
            <person name="Clum A."/>
            <person name="Dockter R.B."/>
            <person name="Fauchery L."/>
            <person name="Guy J."/>
            <person name="Iotti M."/>
            <person name="Le Tacon F."/>
            <person name="Lindquist E.A."/>
            <person name="Lipzen A."/>
            <person name="Malagnac F."/>
            <person name="Mello A."/>
            <person name="Molinier V."/>
            <person name="Miyauchi S."/>
            <person name="Poulain J."/>
            <person name="Riccioni C."/>
            <person name="Rubini A."/>
            <person name="Sitrit Y."/>
            <person name="Splivallo R."/>
            <person name="Traeger S."/>
            <person name="Wang M."/>
            <person name="Zifcakova L."/>
            <person name="Wipf D."/>
            <person name="Zambonelli A."/>
            <person name="Paolocci F."/>
            <person name="Nowrousian M."/>
            <person name="Ottonello S."/>
            <person name="Baldrian P."/>
            <person name="Spatafora J.W."/>
            <person name="Henrissat B."/>
            <person name="Nagy L.G."/>
            <person name="Aury J.M."/>
            <person name="Wincker P."/>
            <person name="Grigoriev I.V."/>
            <person name="Bonfante P."/>
            <person name="Martin F.M."/>
        </authorList>
    </citation>
    <scope>NUCLEOTIDE SEQUENCE [LARGE SCALE GENOMIC DNA]</scope>
    <source>
        <strain evidence="3 4">RN42</strain>
    </source>
</reference>
<dbReference type="GO" id="GO:0006506">
    <property type="term" value="P:GPI anchor biosynthetic process"/>
    <property type="evidence" value="ECO:0007669"/>
    <property type="project" value="InterPro"/>
</dbReference>
<keyword evidence="2" id="KW-0812">Transmembrane</keyword>
<keyword evidence="2" id="KW-1133">Transmembrane helix</keyword>
<dbReference type="EMBL" id="ML119645">
    <property type="protein sequence ID" value="RPA88266.1"/>
    <property type="molecule type" value="Genomic_DNA"/>
</dbReference>
<dbReference type="PANTHER" id="PTHR13315">
    <property type="entry name" value="METALLO PHOSPHOESTERASE RELATED"/>
    <property type="match status" value="1"/>
</dbReference>
<protein>
    <submittedName>
        <fullName evidence="3">Uncharacterized protein</fullName>
    </submittedName>
</protein>
<evidence type="ECO:0000313" key="4">
    <source>
        <dbReference type="Proteomes" id="UP000275078"/>
    </source>
</evidence>
<keyword evidence="1 2" id="KW-0472">Membrane</keyword>
<dbReference type="SUPFAM" id="SSF56300">
    <property type="entry name" value="Metallo-dependent phosphatases"/>
    <property type="match status" value="1"/>
</dbReference>
<dbReference type="AlphaFoldDB" id="A0A3N4IR35"/>
<dbReference type="Proteomes" id="UP000275078">
    <property type="component" value="Unassembled WGS sequence"/>
</dbReference>
<evidence type="ECO:0000256" key="1">
    <source>
        <dbReference type="ARBA" id="ARBA00023136"/>
    </source>
</evidence>
<sequence length="542" mass="60938">MWILTVLWYERGYMKNMVASCQWEAWEQWPEGATPARVAIVTDPQLVDPHTYDRRGIVLKATMYYSDLYMRRAWDLIQDNLVPEATFFLGDLFDGGREWGGSQATSQHLEDPHAASDWKHYKGDYWWHEFKRFESVFTPREGRKIYRSIPGNHDLGIGDGIDQTIYNRFKTVFGMSNEEVVIGNHSFVMLDSVSLTNTLNQKINSPSKNFLTKLAEGPAKLPYEPQPFSHKVHTAKEAKEVVLQKPVEPVPEREIPRILLTHVPLFRQPNTDCGPLRESDRPISIHAGFQYQNVLTSSLSTDILQSTKPILVLAGDDHDYCEIEHKEVSPKVRELTVKSISWTMGVRHPGFLLLSAWNPLGKTFPDADTVQTHLCLLPDQIGIFLTYASLFGGTILLILLRALFWKVKPISLSSSSANPPSPILPTYAVLPKPSTTTSTTLVSATSSLSGNYTYGGYGLPPTPGLPPQQQNLIRKNREDDDNKYNKSRAVGHGALPVRVAQNIRNGWTENWKGTRGGRAVEEVYGTAVVVLGFYAILVFIMG</sequence>
<evidence type="ECO:0000256" key="2">
    <source>
        <dbReference type="SAM" id="Phobius"/>
    </source>
</evidence>
<gene>
    <name evidence="3" type="ORF">BJ508DRAFT_202385</name>
</gene>
<feature type="transmembrane region" description="Helical" evidence="2">
    <location>
        <begin position="523"/>
        <end position="541"/>
    </location>
</feature>
<dbReference type="PANTHER" id="PTHR13315:SF4">
    <property type="entry name" value="METALLOPHOSPHOESTERASE, ISOFORM E"/>
    <property type="match status" value="1"/>
</dbReference>
<name>A0A3N4IR35_ASCIM</name>
<feature type="transmembrane region" description="Helical" evidence="2">
    <location>
        <begin position="381"/>
        <end position="404"/>
    </location>
</feature>
<evidence type="ECO:0000313" key="3">
    <source>
        <dbReference type="EMBL" id="RPA88266.1"/>
    </source>
</evidence>
<dbReference type="InterPro" id="IPR033308">
    <property type="entry name" value="PGAP5/Cdc1/Ted1"/>
</dbReference>
<dbReference type="STRING" id="1160509.A0A3N4IR35"/>
<dbReference type="GO" id="GO:0016020">
    <property type="term" value="C:membrane"/>
    <property type="evidence" value="ECO:0007669"/>
    <property type="project" value="UniProtKB-SubCell"/>
</dbReference>
<organism evidence="3 4">
    <name type="scientific">Ascobolus immersus RN42</name>
    <dbReference type="NCBI Taxonomy" id="1160509"/>
    <lineage>
        <taxon>Eukaryota</taxon>
        <taxon>Fungi</taxon>
        <taxon>Dikarya</taxon>
        <taxon>Ascomycota</taxon>
        <taxon>Pezizomycotina</taxon>
        <taxon>Pezizomycetes</taxon>
        <taxon>Pezizales</taxon>
        <taxon>Ascobolaceae</taxon>
        <taxon>Ascobolus</taxon>
    </lineage>
</organism>
<dbReference type="OrthoDB" id="5977743at2759"/>
<dbReference type="InterPro" id="IPR029052">
    <property type="entry name" value="Metallo-depent_PP-like"/>
</dbReference>
<accession>A0A3N4IR35</accession>
<dbReference type="GO" id="GO:0005783">
    <property type="term" value="C:endoplasmic reticulum"/>
    <property type="evidence" value="ECO:0007669"/>
    <property type="project" value="TreeGrafter"/>
</dbReference>
<keyword evidence="4" id="KW-1185">Reference proteome</keyword>
<proteinExistence type="predicted"/>